<protein>
    <recommendedName>
        <fullName evidence="8">Ribonuclease R</fullName>
        <shortName evidence="8">RNase R</shortName>
        <ecNumber evidence="8">3.1.13.1</ecNumber>
    </recommendedName>
</protein>
<dbReference type="InterPro" id="IPR013223">
    <property type="entry name" value="RNase_B_OB_dom"/>
</dbReference>
<organism evidence="11 12">
    <name type="scientific">Pontibacterium sinense</name>
    <dbReference type="NCBI Taxonomy" id="2781979"/>
    <lineage>
        <taxon>Bacteria</taxon>
        <taxon>Pseudomonadati</taxon>
        <taxon>Pseudomonadota</taxon>
        <taxon>Gammaproteobacteria</taxon>
        <taxon>Oceanospirillales</taxon>
        <taxon>Oceanospirillaceae</taxon>
        <taxon>Pontibacterium</taxon>
    </lineage>
</organism>
<dbReference type="PROSITE" id="PS01175">
    <property type="entry name" value="RIBONUCLEASE_II"/>
    <property type="match status" value="1"/>
</dbReference>
<evidence type="ECO:0000256" key="2">
    <source>
        <dbReference type="ARBA" id="ARBA00004496"/>
    </source>
</evidence>
<evidence type="ECO:0000313" key="12">
    <source>
        <dbReference type="Proteomes" id="UP000640333"/>
    </source>
</evidence>
<evidence type="ECO:0000256" key="5">
    <source>
        <dbReference type="ARBA" id="ARBA00022801"/>
    </source>
</evidence>
<feature type="compositionally biased region" description="Basic residues" evidence="9">
    <location>
        <begin position="842"/>
        <end position="860"/>
    </location>
</feature>
<evidence type="ECO:0000256" key="6">
    <source>
        <dbReference type="ARBA" id="ARBA00022839"/>
    </source>
</evidence>
<dbReference type="SMART" id="SM00316">
    <property type="entry name" value="S1"/>
    <property type="match status" value="1"/>
</dbReference>
<comment type="caution">
    <text evidence="11">The sequence shown here is derived from an EMBL/GenBank/DDBJ whole genome shotgun (WGS) entry which is preliminary data.</text>
</comment>
<keyword evidence="5 8" id="KW-0378">Hydrolase</keyword>
<keyword evidence="4 8" id="KW-0540">Nuclease</keyword>
<dbReference type="InterPro" id="IPR001900">
    <property type="entry name" value="RNase_II/R"/>
</dbReference>
<comment type="function">
    <text evidence="8">3'-5' exoribonuclease that releases 5'-nucleoside monophosphates and is involved in maturation of structured RNAs.</text>
</comment>
<dbReference type="PANTHER" id="PTHR23355:SF9">
    <property type="entry name" value="DIS3-LIKE EXONUCLEASE 2"/>
    <property type="match status" value="1"/>
</dbReference>
<dbReference type="NCBIfam" id="TIGR02063">
    <property type="entry name" value="RNase_R"/>
    <property type="match status" value="1"/>
</dbReference>
<keyword evidence="12" id="KW-1185">Reference proteome</keyword>
<keyword evidence="6 8" id="KW-0269">Exonuclease</keyword>
<dbReference type="Pfam" id="PF17876">
    <property type="entry name" value="CSD2"/>
    <property type="match status" value="1"/>
</dbReference>
<reference evidence="11" key="1">
    <citation type="submission" date="2020-10" db="EMBL/GenBank/DDBJ databases">
        <title>Bacterium isolated from coastal waters sediment.</title>
        <authorList>
            <person name="Chen R.-J."/>
            <person name="Lu D.-C."/>
            <person name="Zhu K.-L."/>
            <person name="Du Z.-J."/>
        </authorList>
    </citation>
    <scope>NUCLEOTIDE SEQUENCE</scope>
    <source>
        <strain evidence="11">N1Y112</strain>
    </source>
</reference>
<evidence type="ECO:0000313" key="11">
    <source>
        <dbReference type="EMBL" id="MBE9398114.1"/>
    </source>
</evidence>
<dbReference type="SMART" id="SM00357">
    <property type="entry name" value="CSP"/>
    <property type="match status" value="1"/>
</dbReference>
<dbReference type="InterPro" id="IPR011129">
    <property type="entry name" value="CSD"/>
</dbReference>
<dbReference type="RefSeq" id="WP_193953747.1">
    <property type="nucleotide sequence ID" value="NZ_JADEYS010000012.1"/>
</dbReference>
<dbReference type="EC" id="3.1.13.1" evidence="8"/>
<proteinExistence type="inferred from homology"/>
<dbReference type="CDD" id="cd04471">
    <property type="entry name" value="S1_RNase_R"/>
    <property type="match status" value="1"/>
</dbReference>
<evidence type="ECO:0000256" key="9">
    <source>
        <dbReference type="SAM" id="MobiDB-lite"/>
    </source>
</evidence>
<evidence type="ECO:0000256" key="4">
    <source>
        <dbReference type="ARBA" id="ARBA00022722"/>
    </source>
</evidence>
<dbReference type="Proteomes" id="UP000640333">
    <property type="component" value="Unassembled WGS sequence"/>
</dbReference>
<comment type="catalytic activity">
    <reaction evidence="1 8">
        <text>Exonucleolytic cleavage in the 3'- to 5'-direction to yield nucleoside 5'-phosphates.</text>
        <dbReference type="EC" id="3.1.13.1"/>
    </reaction>
</comment>
<dbReference type="InterPro" id="IPR004476">
    <property type="entry name" value="RNase_II/RNase_R"/>
</dbReference>
<dbReference type="GO" id="GO:0003723">
    <property type="term" value="F:RNA binding"/>
    <property type="evidence" value="ECO:0007669"/>
    <property type="project" value="UniProtKB-UniRule"/>
</dbReference>
<evidence type="ECO:0000256" key="3">
    <source>
        <dbReference type="ARBA" id="ARBA00022490"/>
    </source>
</evidence>
<dbReference type="InterPro" id="IPR040476">
    <property type="entry name" value="CSD2"/>
</dbReference>
<dbReference type="NCBIfam" id="TIGR00358">
    <property type="entry name" value="3_prime_RNase"/>
    <property type="match status" value="1"/>
</dbReference>
<dbReference type="InterPro" id="IPR050180">
    <property type="entry name" value="RNR_Ribonuclease"/>
</dbReference>
<comment type="subcellular location">
    <subcellularLocation>
        <location evidence="2 8">Cytoplasm</location>
    </subcellularLocation>
</comment>
<dbReference type="InterPro" id="IPR003029">
    <property type="entry name" value="S1_domain"/>
</dbReference>
<feature type="compositionally biased region" description="Basic and acidic residues" evidence="9">
    <location>
        <begin position="775"/>
        <end position="792"/>
    </location>
</feature>
<dbReference type="HAMAP" id="MF_01895">
    <property type="entry name" value="RNase_R"/>
    <property type="match status" value="1"/>
</dbReference>
<dbReference type="SUPFAM" id="SSF50249">
    <property type="entry name" value="Nucleic acid-binding proteins"/>
    <property type="match status" value="4"/>
</dbReference>
<dbReference type="InterPro" id="IPR012340">
    <property type="entry name" value="NA-bd_OB-fold"/>
</dbReference>
<feature type="compositionally biased region" description="Basic and acidic residues" evidence="9">
    <location>
        <begin position="819"/>
        <end position="836"/>
    </location>
</feature>
<feature type="compositionally biased region" description="Basic residues" evidence="9">
    <location>
        <begin position="793"/>
        <end position="803"/>
    </location>
</feature>
<evidence type="ECO:0000256" key="8">
    <source>
        <dbReference type="HAMAP-Rule" id="MF_01895"/>
    </source>
</evidence>
<dbReference type="NCBIfam" id="NF008648">
    <property type="entry name" value="PRK11642.1"/>
    <property type="match status" value="1"/>
</dbReference>
<dbReference type="Pfam" id="PF00773">
    <property type="entry name" value="RNB"/>
    <property type="match status" value="1"/>
</dbReference>
<dbReference type="GO" id="GO:0006402">
    <property type="term" value="P:mRNA catabolic process"/>
    <property type="evidence" value="ECO:0007669"/>
    <property type="project" value="TreeGrafter"/>
</dbReference>
<feature type="domain" description="S1 motif" evidence="10">
    <location>
        <begin position="663"/>
        <end position="744"/>
    </location>
</feature>
<dbReference type="EMBL" id="JADEYS010000012">
    <property type="protein sequence ID" value="MBE9398114.1"/>
    <property type="molecule type" value="Genomic_DNA"/>
</dbReference>
<evidence type="ECO:0000256" key="1">
    <source>
        <dbReference type="ARBA" id="ARBA00001849"/>
    </source>
</evidence>
<feature type="compositionally biased region" description="Basic residues" evidence="9">
    <location>
        <begin position="874"/>
        <end position="885"/>
    </location>
</feature>
<dbReference type="Gene3D" id="2.40.50.140">
    <property type="entry name" value="Nucleic acid-binding proteins"/>
    <property type="match status" value="2"/>
</dbReference>
<dbReference type="InterPro" id="IPR022966">
    <property type="entry name" value="RNase_II/R_CS"/>
</dbReference>
<dbReference type="Pfam" id="PF08206">
    <property type="entry name" value="OB_RNB"/>
    <property type="match status" value="1"/>
</dbReference>
<dbReference type="AlphaFoldDB" id="A0A8J7JZT6"/>
<dbReference type="InterPro" id="IPR011805">
    <property type="entry name" value="RNase_R"/>
</dbReference>
<dbReference type="Pfam" id="PF00575">
    <property type="entry name" value="S1"/>
    <property type="match status" value="1"/>
</dbReference>
<dbReference type="PROSITE" id="PS50126">
    <property type="entry name" value="S1"/>
    <property type="match status" value="1"/>
</dbReference>
<gene>
    <name evidence="8 11" type="primary">rnr</name>
    <name evidence="11" type="ORF">IOQ59_12675</name>
</gene>
<evidence type="ECO:0000256" key="7">
    <source>
        <dbReference type="ARBA" id="ARBA00022884"/>
    </source>
</evidence>
<sequence length="885" mass="100393">MGNNWIEKDPQAAAEAEKYGTAIPSRAFIMEFMDHWNAPISHKHLCRELEIYDAATADPLMHRLKAMCRDGQLMSNRKNEFCLIKRMALIPGRVIGHRDGFGFTKPDEGGEDLFLTPREMRKVFDGDRVLVQEVGVDQKGRREGKIVEVLEHCTRKLVGRFTGEKGFGELVPENQRVTQKVLIVPNPENPLKYKDQQLVVVELFRQPGKRQMPQAHVTEVLGDHMAPGMEIKVAIANYDVPDEWPDDVRQEIGDLTAEVEERAKSNRVDLRALPLVTIDGEDAKDFDDAVYAEKKRSGGWRLWVAIADVSWYVRPNSALDIEGHNRGNSVYFPEFVVPMLPELLSNGLCSLNPHVDRLAMVCEMTISESGNLSGYKFYEAVIQSHARLTYTKVGKMLMEAESDEGQRLRTEYSEVVPHLESLHSLYHGLRAARDTRGAIDFETTETRILFGEERKIEKIVPVTRNDAHKLIEECMLCANVATARFLSKLKVPSLYRVHEGPKEQKLTSLRAYLGELGLNLGGGEEPSPSDYQLLAEQIEGRPDRHVIQTMMLRSMRQAVYSPDNKGHFGLAYTAYTHFTSPIRRYPDLMVHRAIRAMIHSSKEDRAIGRPDEFSLNMDFQYGYSMEQMLQLGEHCSMTERRADDATRDVVAWLKCEYMQDQVGEEFDGVISAVTGFGVFVELEDVFVEGLIHVTALPGDYYNFDAAKQRLVGERTRKNFRLGDRLRVQVVRVDLDERKIDFELVKTIEKREKVKKRQLLAEGKISAPSEVGFKSKGGEKEHVGRKEEWDNSKKPRKRPVTRKAKAADPHNPRRKQASAAKKDERLAKLSSAERELAELSPKAKGKSKKSIKRKAKTKTSRKSPGSRVAAGGAKKPTKRSVKKTAR</sequence>
<dbReference type="SMART" id="SM00955">
    <property type="entry name" value="RNB"/>
    <property type="match status" value="1"/>
</dbReference>
<dbReference type="GO" id="GO:0008859">
    <property type="term" value="F:exoribonuclease II activity"/>
    <property type="evidence" value="ECO:0007669"/>
    <property type="project" value="UniProtKB-UniRule"/>
</dbReference>
<dbReference type="PANTHER" id="PTHR23355">
    <property type="entry name" value="RIBONUCLEASE"/>
    <property type="match status" value="1"/>
</dbReference>
<keyword evidence="3 8" id="KW-0963">Cytoplasm</keyword>
<keyword evidence="7 8" id="KW-0694">RNA-binding</keyword>
<evidence type="ECO:0000259" key="10">
    <source>
        <dbReference type="PROSITE" id="PS50126"/>
    </source>
</evidence>
<accession>A0A8J7JZT6</accession>
<name>A0A8J7JZT6_9GAMM</name>
<feature type="region of interest" description="Disordered" evidence="9">
    <location>
        <begin position="769"/>
        <end position="885"/>
    </location>
</feature>
<dbReference type="GO" id="GO:0005829">
    <property type="term" value="C:cytosol"/>
    <property type="evidence" value="ECO:0007669"/>
    <property type="project" value="UniProtKB-ARBA"/>
</dbReference>
<comment type="similarity">
    <text evidence="8">Belongs to the RNR ribonuclease family. RNase R subfamily.</text>
</comment>